<gene>
    <name evidence="2" type="ORF">ALC62_01884</name>
</gene>
<feature type="region of interest" description="Disordered" evidence="1">
    <location>
        <begin position="138"/>
        <end position="166"/>
    </location>
</feature>
<reference evidence="2 3" key="1">
    <citation type="submission" date="2016-03" db="EMBL/GenBank/DDBJ databases">
        <title>Cyphomyrmex costatus WGS genome.</title>
        <authorList>
            <person name="Nygaard S."/>
            <person name="Hu H."/>
            <person name="Boomsma J."/>
            <person name="Zhang G."/>
        </authorList>
    </citation>
    <scope>NUCLEOTIDE SEQUENCE [LARGE SCALE GENOMIC DNA]</scope>
    <source>
        <strain evidence="2">MS0001</strain>
        <tissue evidence="2">Whole body</tissue>
    </source>
</reference>
<accession>A0A151INV2</accession>
<dbReference type="EMBL" id="KQ976907">
    <property type="protein sequence ID" value="KYN07152.1"/>
    <property type="molecule type" value="Genomic_DNA"/>
</dbReference>
<evidence type="ECO:0000256" key="1">
    <source>
        <dbReference type="SAM" id="MobiDB-lite"/>
    </source>
</evidence>
<sequence length="166" mass="19976">MYIGKEEQFILEKLENFEEKIKIMKNKYKLRGRKIYVDDDMTRKEREIQKKVREWAYQEKKKGRMVKVGYGKAEIGEIKEEGTTGEGNFWNVAGLKKKETDFWEFLGNFEIIGLIKTWIDEKEWGKLKEKMPKEWRWKCQPAERDRRRGRAKGGDNYGNKERGRGE</sequence>
<name>A0A151INV2_9HYME</name>
<keyword evidence="3" id="KW-1185">Reference proteome</keyword>
<evidence type="ECO:0000313" key="2">
    <source>
        <dbReference type="EMBL" id="KYN07152.1"/>
    </source>
</evidence>
<organism evidence="2 3">
    <name type="scientific">Cyphomyrmex costatus</name>
    <dbReference type="NCBI Taxonomy" id="456900"/>
    <lineage>
        <taxon>Eukaryota</taxon>
        <taxon>Metazoa</taxon>
        <taxon>Ecdysozoa</taxon>
        <taxon>Arthropoda</taxon>
        <taxon>Hexapoda</taxon>
        <taxon>Insecta</taxon>
        <taxon>Pterygota</taxon>
        <taxon>Neoptera</taxon>
        <taxon>Endopterygota</taxon>
        <taxon>Hymenoptera</taxon>
        <taxon>Apocrita</taxon>
        <taxon>Aculeata</taxon>
        <taxon>Formicoidea</taxon>
        <taxon>Formicidae</taxon>
        <taxon>Myrmicinae</taxon>
        <taxon>Cyphomyrmex</taxon>
    </lineage>
</organism>
<evidence type="ECO:0000313" key="3">
    <source>
        <dbReference type="Proteomes" id="UP000078542"/>
    </source>
</evidence>
<protein>
    <submittedName>
        <fullName evidence="2">Uncharacterized protein</fullName>
    </submittedName>
</protein>
<proteinExistence type="predicted"/>
<dbReference type="AlphaFoldDB" id="A0A151INV2"/>
<dbReference type="Proteomes" id="UP000078542">
    <property type="component" value="Unassembled WGS sequence"/>
</dbReference>